<dbReference type="EMBL" id="BDEQ01000001">
    <property type="protein sequence ID" value="GAT93446.1"/>
    <property type="molecule type" value="Genomic_DNA"/>
</dbReference>
<dbReference type="PROSITE" id="PS51203">
    <property type="entry name" value="CS"/>
    <property type="match status" value="1"/>
</dbReference>
<dbReference type="GO" id="GO:0051082">
    <property type="term" value="F:unfolded protein binding"/>
    <property type="evidence" value="ECO:0007669"/>
    <property type="project" value="TreeGrafter"/>
</dbReference>
<dbReference type="VEuPathDB" id="AmoebaDB:EHI_130990"/>
<dbReference type="VEuPathDB" id="AmoebaDB:EHI5A_014120"/>
<dbReference type="VEuPathDB" id="AmoebaDB:EHI8A_002040"/>
<protein>
    <submittedName>
        <fullName evidence="4">Nuclear movement protein putative</fullName>
    </submittedName>
</protein>
<dbReference type="SUPFAM" id="SSF49764">
    <property type="entry name" value="HSP20-like chaperones"/>
    <property type="match status" value="1"/>
</dbReference>
<dbReference type="VEuPathDB" id="AmoebaDB:EHI7A_003950"/>
<reference evidence="4 5" key="1">
    <citation type="submission" date="2016-05" db="EMBL/GenBank/DDBJ databases">
        <title>First whole genome sequencing of Entamoeba histolytica HM1:IMSS-clone-6.</title>
        <authorList>
            <person name="Mukherjee Avik.K."/>
            <person name="Izumyama S."/>
            <person name="Nakada-Tsukui K."/>
            <person name="Nozaki T."/>
        </authorList>
    </citation>
    <scope>NUCLEOTIDE SEQUENCE [LARGE SCALE GENOMIC DNA]</scope>
    <source>
        <strain evidence="4 5">HM1:IMSS clone 6</strain>
    </source>
</reference>
<accession>A0A5K1VLV4</accession>
<dbReference type="InterPro" id="IPR037898">
    <property type="entry name" value="NudC_fam"/>
</dbReference>
<dbReference type="GO" id="GO:0005737">
    <property type="term" value="C:cytoplasm"/>
    <property type="evidence" value="ECO:0007669"/>
    <property type="project" value="UniProtKB-SubCell"/>
</dbReference>
<evidence type="ECO:0000256" key="2">
    <source>
        <dbReference type="ARBA" id="ARBA00022490"/>
    </source>
</evidence>
<proteinExistence type="predicted"/>
<dbReference type="FunFam" id="2.60.40.790:FF:000001">
    <property type="entry name" value="Nuclear migration protein nudC"/>
    <property type="match status" value="1"/>
</dbReference>
<evidence type="ECO:0000259" key="3">
    <source>
        <dbReference type="PROSITE" id="PS51203"/>
    </source>
</evidence>
<organism evidence="4 5">
    <name type="scientific">Entamoeba histolytica</name>
    <dbReference type="NCBI Taxonomy" id="5759"/>
    <lineage>
        <taxon>Eukaryota</taxon>
        <taxon>Amoebozoa</taxon>
        <taxon>Evosea</taxon>
        <taxon>Archamoebae</taxon>
        <taxon>Mastigamoebida</taxon>
        <taxon>Entamoebidae</taxon>
        <taxon>Entamoeba</taxon>
    </lineage>
</organism>
<dbReference type="OMA" id="RQKEMGG"/>
<evidence type="ECO:0000256" key="1">
    <source>
        <dbReference type="ARBA" id="ARBA00004496"/>
    </source>
</evidence>
<dbReference type="CDD" id="cd06467">
    <property type="entry name" value="p23_NUDC_like"/>
    <property type="match status" value="1"/>
</dbReference>
<dbReference type="InterPro" id="IPR007052">
    <property type="entry name" value="CS_dom"/>
</dbReference>
<gene>
    <name evidence="4" type="ORF">CL6EHI_130990</name>
</gene>
<dbReference type="AlphaFoldDB" id="A0A5K1VLV4"/>
<dbReference type="PANTHER" id="PTHR12356">
    <property type="entry name" value="NUCLEAR MOVEMENT PROTEIN NUDC"/>
    <property type="match status" value="1"/>
</dbReference>
<feature type="domain" description="CS" evidence="3">
    <location>
        <begin position="10"/>
        <end position="98"/>
    </location>
</feature>
<evidence type="ECO:0000313" key="5">
    <source>
        <dbReference type="Proteomes" id="UP000078387"/>
    </source>
</evidence>
<keyword evidence="2" id="KW-0963">Cytoplasm</keyword>
<comment type="caution">
    <text evidence="4">The sequence shown here is derived from an EMBL/GenBank/DDBJ whole genome shotgun (WGS) entry which is preliminary data.</text>
</comment>
<dbReference type="Proteomes" id="UP000078387">
    <property type="component" value="Unassembled WGS sequence"/>
</dbReference>
<dbReference type="GO" id="GO:0006457">
    <property type="term" value="P:protein folding"/>
    <property type="evidence" value="ECO:0007669"/>
    <property type="project" value="TreeGrafter"/>
</dbReference>
<dbReference type="InterPro" id="IPR008978">
    <property type="entry name" value="HSP20-like_chaperone"/>
</dbReference>
<name>A0A5K1VLV4_ENTHI</name>
<dbReference type="Gene3D" id="2.60.40.790">
    <property type="match status" value="1"/>
</dbReference>
<dbReference type="VEuPathDB" id="AmoebaDB:KM1_014780"/>
<comment type="subcellular location">
    <subcellularLocation>
        <location evidence="1">Cytoplasm</location>
    </subcellularLocation>
</comment>
<dbReference type="PANTHER" id="PTHR12356:SF3">
    <property type="entry name" value="NUCLEAR MIGRATION PROTEIN NUDC"/>
    <property type="match status" value="1"/>
</dbReference>
<dbReference type="Pfam" id="PF04969">
    <property type="entry name" value="CS"/>
    <property type="match status" value="1"/>
</dbReference>
<sequence length="173" mass="19883">MTRDPINNGAVYEKYKFTQTLNEVTVTVTYPSPIKGKDVNCKITNDELFLQIKGETFINGKLSKLVKKNDCCWTIEDKTTVVIDLAKQKTMDWWSCVIIGDEEIDTKKIKAETVGDVNELDGDTKELVQKMMFDQHQKELGLPTSDEIDKMKAFEKFKTQHPEMDFSNAKMMN</sequence>
<evidence type="ECO:0000313" key="4">
    <source>
        <dbReference type="EMBL" id="GAT93446.1"/>
    </source>
</evidence>